<protein>
    <submittedName>
        <fullName evidence="2">Uncharacterized protein</fullName>
    </submittedName>
</protein>
<dbReference type="AlphaFoldDB" id="A0AAJ6NZ77"/>
<feature type="compositionally biased region" description="Polar residues" evidence="1">
    <location>
        <begin position="80"/>
        <end position="89"/>
    </location>
</feature>
<organism evidence="2 3">
    <name type="scientific">Halotia branconii CENA392</name>
    <dbReference type="NCBI Taxonomy" id="1539056"/>
    <lineage>
        <taxon>Bacteria</taxon>
        <taxon>Bacillati</taxon>
        <taxon>Cyanobacteriota</taxon>
        <taxon>Cyanophyceae</taxon>
        <taxon>Nostocales</taxon>
        <taxon>Nodulariaceae</taxon>
        <taxon>Halotia</taxon>
    </lineage>
</organism>
<dbReference type="KEGG" id="hbq:QI031_30905"/>
<dbReference type="EMBL" id="CP124544">
    <property type="protein sequence ID" value="WGV29213.1"/>
    <property type="molecule type" value="Genomic_DNA"/>
</dbReference>
<evidence type="ECO:0000313" key="2">
    <source>
        <dbReference type="EMBL" id="WGV29213.1"/>
    </source>
</evidence>
<evidence type="ECO:0000256" key="1">
    <source>
        <dbReference type="SAM" id="MobiDB-lite"/>
    </source>
</evidence>
<dbReference type="RefSeq" id="WP_281486406.1">
    <property type="nucleotide sequence ID" value="NZ_CP124544.1"/>
</dbReference>
<keyword evidence="3" id="KW-1185">Reference proteome</keyword>
<accession>A0AAJ6NZ77</accession>
<sequence>MYNDYDGLSFNQHLQLTEEQIRRRHQQRMFMRRNAELLQQELEIEAELLEENPELAQVIHELNTLEIQAGQQGLRGAVQGKSSPKSRSLWSGFFPGS</sequence>
<reference evidence="2 3" key="1">
    <citation type="journal article" date="2023" name="Limnol Oceanogr Lett">
        <title>Environmental adaptations by the intertidal Antarctic cyanobacterium Halotia branconii CENA392 as revealed using long-read genome sequencing.</title>
        <authorList>
            <person name="Dextro R.B."/>
            <person name="Delbaje E."/>
            <person name="Freitas P.N.N."/>
            <person name="Geraldes V."/>
            <person name="Pinto E."/>
            <person name="Long P.F."/>
            <person name="Fiore M.F."/>
        </authorList>
    </citation>
    <scope>NUCLEOTIDE SEQUENCE [LARGE SCALE GENOMIC DNA]</scope>
    <source>
        <strain evidence="2 3">CENA392</strain>
        <plasmid evidence="2 3">unnamed1</plasmid>
    </source>
</reference>
<gene>
    <name evidence="2" type="ORF">QI031_30905</name>
</gene>
<name>A0AAJ6NZ77_9CYAN</name>
<geneLocation type="plasmid" evidence="2 3">
    <name>unnamed1</name>
</geneLocation>
<dbReference type="Proteomes" id="UP001223520">
    <property type="component" value="Plasmid unnamed1"/>
</dbReference>
<evidence type="ECO:0000313" key="3">
    <source>
        <dbReference type="Proteomes" id="UP001223520"/>
    </source>
</evidence>
<feature type="region of interest" description="Disordered" evidence="1">
    <location>
        <begin position="76"/>
        <end position="97"/>
    </location>
</feature>
<keyword evidence="2" id="KW-0614">Plasmid</keyword>
<proteinExistence type="predicted"/>